<sequence length="467" mass="53342">MGFSLLRSIIRKLISTCISTKREVEESEENDDHLLLPAEIIIDILSRLPVESVLECGRVCKTWRNHLLALNDTNYFANMHLRRHGGLLLQLQQLDDDDQYHNQSNAAAAAAKVGLILCGKRNLYYGDYDNDDDDENNIHDEKFSNYKMKTSFTKINHPLFDTEPADIVGSCNGLICLSVRRRRLLGYNNRDLFYICNPITREYIYLPGPIMDDDDPENLGIGMLCGFGYLQSTNEYKVVTMYYCRNDTQLFLGRVEVYTLGDGNGWRNKGEITYSWGPICFISKGVFANGALHWLDIKDGKIIAFDLADEEFHSFPSPPPCDVPFSGVPRRFPQELCVLGGWLCLVHKREDACIDIWSIKKTKSISNDDDMKEQEYQSWSWSREFSIRTKGRGNSICQPIALAKRGEILMWYNFAYLVAYDPRSTTSEKLGDLGRDLHCCYGRATSHINSFLSLKALGEDAKNFRTS</sequence>
<dbReference type="Pfam" id="PF08268">
    <property type="entry name" value="FBA_3"/>
    <property type="match status" value="1"/>
</dbReference>
<dbReference type="InParanoid" id="A0A200Q6V3"/>
<dbReference type="AlphaFoldDB" id="A0A200Q6V3"/>
<organism evidence="2 3">
    <name type="scientific">Macleaya cordata</name>
    <name type="common">Five-seeded plume-poppy</name>
    <name type="synonym">Bocconia cordata</name>
    <dbReference type="NCBI Taxonomy" id="56857"/>
    <lineage>
        <taxon>Eukaryota</taxon>
        <taxon>Viridiplantae</taxon>
        <taxon>Streptophyta</taxon>
        <taxon>Embryophyta</taxon>
        <taxon>Tracheophyta</taxon>
        <taxon>Spermatophyta</taxon>
        <taxon>Magnoliopsida</taxon>
        <taxon>Ranunculales</taxon>
        <taxon>Papaveraceae</taxon>
        <taxon>Papaveroideae</taxon>
        <taxon>Macleaya</taxon>
    </lineage>
</organism>
<comment type="caution">
    <text evidence="2">The sequence shown here is derived from an EMBL/GenBank/DDBJ whole genome shotgun (WGS) entry which is preliminary data.</text>
</comment>
<dbReference type="NCBIfam" id="TIGR01640">
    <property type="entry name" value="F_box_assoc_1"/>
    <property type="match status" value="1"/>
</dbReference>
<dbReference type="SUPFAM" id="SSF81383">
    <property type="entry name" value="F-box domain"/>
    <property type="match status" value="1"/>
</dbReference>
<dbReference type="EMBL" id="MVGT01002907">
    <property type="protein sequence ID" value="OVA06221.1"/>
    <property type="molecule type" value="Genomic_DNA"/>
</dbReference>
<dbReference type="Pfam" id="PF12937">
    <property type="entry name" value="F-box-like"/>
    <property type="match status" value="1"/>
</dbReference>
<evidence type="ECO:0000313" key="2">
    <source>
        <dbReference type="EMBL" id="OVA06221.1"/>
    </source>
</evidence>
<dbReference type="OrthoDB" id="610337at2759"/>
<dbReference type="InterPro" id="IPR036047">
    <property type="entry name" value="F-box-like_dom_sf"/>
</dbReference>
<proteinExistence type="predicted"/>
<protein>
    <submittedName>
        <fullName evidence="2">F-box domain</fullName>
    </submittedName>
</protein>
<dbReference type="PROSITE" id="PS50181">
    <property type="entry name" value="FBOX"/>
    <property type="match status" value="1"/>
</dbReference>
<evidence type="ECO:0000313" key="3">
    <source>
        <dbReference type="Proteomes" id="UP000195402"/>
    </source>
</evidence>
<dbReference type="Proteomes" id="UP000195402">
    <property type="component" value="Unassembled WGS sequence"/>
</dbReference>
<feature type="domain" description="F-box" evidence="1">
    <location>
        <begin position="30"/>
        <end position="79"/>
    </location>
</feature>
<dbReference type="STRING" id="56857.A0A200Q6V3"/>
<dbReference type="Gene3D" id="1.20.1280.50">
    <property type="match status" value="1"/>
</dbReference>
<dbReference type="InterPro" id="IPR001810">
    <property type="entry name" value="F-box_dom"/>
</dbReference>
<dbReference type="InterPro" id="IPR013187">
    <property type="entry name" value="F-box-assoc_dom_typ3"/>
</dbReference>
<keyword evidence="3" id="KW-1185">Reference proteome</keyword>
<dbReference type="InterPro" id="IPR017451">
    <property type="entry name" value="F-box-assoc_interact_dom"/>
</dbReference>
<accession>A0A200Q6V3</accession>
<dbReference type="InterPro" id="IPR050796">
    <property type="entry name" value="SCF_F-box_component"/>
</dbReference>
<reference evidence="2 3" key="1">
    <citation type="journal article" date="2017" name="Mol. Plant">
        <title>The Genome of Medicinal Plant Macleaya cordata Provides New Insights into Benzylisoquinoline Alkaloids Metabolism.</title>
        <authorList>
            <person name="Liu X."/>
            <person name="Liu Y."/>
            <person name="Huang P."/>
            <person name="Ma Y."/>
            <person name="Qing Z."/>
            <person name="Tang Q."/>
            <person name="Cao H."/>
            <person name="Cheng P."/>
            <person name="Zheng Y."/>
            <person name="Yuan Z."/>
            <person name="Zhou Y."/>
            <person name="Liu J."/>
            <person name="Tang Z."/>
            <person name="Zhuo Y."/>
            <person name="Zhang Y."/>
            <person name="Yu L."/>
            <person name="Huang J."/>
            <person name="Yang P."/>
            <person name="Peng Q."/>
            <person name="Zhang J."/>
            <person name="Jiang W."/>
            <person name="Zhang Z."/>
            <person name="Lin K."/>
            <person name="Ro D.K."/>
            <person name="Chen X."/>
            <person name="Xiong X."/>
            <person name="Shang Y."/>
            <person name="Huang S."/>
            <person name="Zeng J."/>
        </authorList>
    </citation>
    <scope>NUCLEOTIDE SEQUENCE [LARGE SCALE GENOMIC DNA]</scope>
    <source>
        <strain evidence="3">cv. BLH2017</strain>
        <tissue evidence="2">Root</tissue>
    </source>
</reference>
<dbReference type="PANTHER" id="PTHR31672:SF13">
    <property type="entry name" value="F-BOX PROTEIN CPR30-LIKE"/>
    <property type="match status" value="1"/>
</dbReference>
<evidence type="ECO:0000259" key="1">
    <source>
        <dbReference type="PROSITE" id="PS50181"/>
    </source>
</evidence>
<name>A0A200Q6V3_MACCD</name>
<dbReference type="PANTHER" id="PTHR31672">
    <property type="entry name" value="BNACNNG10540D PROTEIN"/>
    <property type="match status" value="1"/>
</dbReference>
<dbReference type="SMART" id="SM00256">
    <property type="entry name" value="FBOX"/>
    <property type="match status" value="1"/>
</dbReference>
<gene>
    <name evidence="2" type="ORF">BVC80_8365g8</name>
</gene>